<dbReference type="PRINTS" id="PR00892">
    <property type="entry name" value="RABGDI"/>
</dbReference>
<reference evidence="4 5" key="1">
    <citation type="submission" date="2015-12" db="EMBL/GenBank/DDBJ databases">
        <title>Draft genome of the nematode, Onchocerca flexuosa.</title>
        <authorList>
            <person name="Mitreva M."/>
        </authorList>
    </citation>
    <scope>NUCLEOTIDE SEQUENCE [LARGE SCALE GENOMIC DNA]</scope>
    <source>
        <strain evidence="4">Red Deer</strain>
    </source>
</reference>
<dbReference type="GO" id="GO:0010420">
    <property type="term" value="F:polyprenyldihydroxybenzoate methyltransferase activity"/>
    <property type="evidence" value="ECO:0007669"/>
    <property type="project" value="InterPro"/>
</dbReference>
<comment type="similarity">
    <text evidence="1">Belongs to the Rab GDI family.</text>
</comment>
<sequence>MNAGSIKVTLVQRQLREDWNNREYAQVVSDNIRHIADFLCNFEMATGMIRTATAITREVVPIVSANKTQSRANVLAVYKEMQRYAPELYKEFHFEDMPLSVFRAALKKQYTNNAHLTDFRVIDRKIAECRQMFAELGKSACCTYKFHCIFLESAKRRFCTNSKSLQSQQTSVDGSDVKTFAKLSPDWTKEDGPFKALYSMNRLRLPLIVDTIGRKTEQGHDPLLDLHIADIGCGGGILTFPLARLGAYVEAVDASADVIASVKEAENCFRHENHESGKATFKCSSVEDFASNNAGMFDAVVASEIIEHVADVELFVESCIQLVRKNGALFFTTINKTIASRVMAIWIAERVLGIVPPGIHDWSKFIEPKFLRMILEENGCSVRLLHGMINMDEEYDAIVLGTGLKECILSGMLSVSGKKILHIDRNNYYGGESASLTPLEQLYEKFFGPNAKPSTDMGRGRDWNVDLIPKFLMANGSLVKLLIHTGVTRYLEFKSIEGSYVYKGGKIFKVPADEMEALATNLMGMFEKRRFKKFLVWVQNFDINNKATYDGLDPAVNTMQQVYDKFGLDENTADFTGHALALYRDDKLSAIYGGTYMLDKPVDCIVYENGKVVGVKSGDDIAKCKQVYCDPSYVPDKVRKTGQVIRAICLLNHPIPMTNDAQSCQIIIPQKQVGRHYDIYISLVSNANMVAPKGWYIAMVSTTVETNNPEAEILPGLQLLGPITEKFVNVSDVYEPTDMGAESQVFISRSYDPTTHFETTCKDVLDIFQRGTTTEFDFTKITHLSLEDQE</sequence>
<keyword evidence="5" id="KW-1185">Reference proteome</keyword>
<dbReference type="InterPro" id="IPR029063">
    <property type="entry name" value="SAM-dependent_MTases_sf"/>
</dbReference>
<dbReference type="InterPro" id="IPR036188">
    <property type="entry name" value="FAD/NAD-bd_sf"/>
</dbReference>
<dbReference type="Gene3D" id="3.50.50.60">
    <property type="entry name" value="FAD/NAD(P)-binding domain"/>
    <property type="match status" value="2"/>
</dbReference>
<evidence type="ECO:0000259" key="3">
    <source>
        <dbReference type="Pfam" id="PF08241"/>
    </source>
</evidence>
<dbReference type="EMBL" id="KZ269985">
    <property type="protein sequence ID" value="OZC10559.1"/>
    <property type="molecule type" value="Genomic_DNA"/>
</dbReference>
<dbReference type="Proteomes" id="UP000242913">
    <property type="component" value="Unassembled WGS sequence"/>
</dbReference>
<dbReference type="FunFam" id="3.50.50.60:FF:000158">
    <property type="entry name" value="Rab GDP dissociation inhibitor"/>
    <property type="match status" value="1"/>
</dbReference>
<dbReference type="InterPro" id="IPR000806">
    <property type="entry name" value="RabGDI"/>
</dbReference>
<dbReference type="PANTHER" id="PTHR11787">
    <property type="entry name" value="RAB GDP-DISSOCIATION INHIBITOR"/>
    <property type="match status" value="1"/>
</dbReference>
<accession>A0A238BZC6</accession>
<evidence type="ECO:0000256" key="2">
    <source>
        <dbReference type="ARBA" id="ARBA00022468"/>
    </source>
</evidence>
<dbReference type="Gene3D" id="3.30.519.10">
    <property type="entry name" value="Guanine Nucleotide Dissociation Inhibitor, domain 2"/>
    <property type="match status" value="2"/>
</dbReference>
<name>A0A238BZC6_9BILA</name>
<dbReference type="GO" id="GO:0015031">
    <property type="term" value="P:protein transport"/>
    <property type="evidence" value="ECO:0007669"/>
    <property type="project" value="InterPro"/>
</dbReference>
<protein>
    <recommendedName>
        <fullName evidence="3">Methyltransferase type 11 domain-containing protein</fullName>
    </recommendedName>
</protein>
<dbReference type="PANTHER" id="PTHR11787:SF8">
    <property type="entry name" value="RAB GDP DISSOCIATION INHIBITOR"/>
    <property type="match status" value="1"/>
</dbReference>
<dbReference type="OrthoDB" id="9446342at2759"/>
<dbReference type="FunFam" id="3.30.519.10:FF:000014">
    <property type="entry name" value="Rab GDP dissociation inhibitor"/>
    <property type="match status" value="1"/>
</dbReference>
<dbReference type="CDD" id="cd02440">
    <property type="entry name" value="AdoMet_MTases"/>
    <property type="match status" value="1"/>
</dbReference>
<dbReference type="NCBIfam" id="TIGR01983">
    <property type="entry name" value="UbiG"/>
    <property type="match status" value="1"/>
</dbReference>
<organism evidence="4 5">
    <name type="scientific">Onchocerca flexuosa</name>
    <dbReference type="NCBI Taxonomy" id="387005"/>
    <lineage>
        <taxon>Eukaryota</taxon>
        <taxon>Metazoa</taxon>
        <taxon>Ecdysozoa</taxon>
        <taxon>Nematoda</taxon>
        <taxon>Chromadorea</taxon>
        <taxon>Rhabditida</taxon>
        <taxon>Spirurina</taxon>
        <taxon>Spiruromorpha</taxon>
        <taxon>Filarioidea</taxon>
        <taxon>Onchocercidae</taxon>
        <taxon>Onchocerca</taxon>
    </lineage>
</organism>
<dbReference type="GO" id="GO:0005737">
    <property type="term" value="C:cytoplasm"/>
    <property type="evidence" value="ECO:0007669"/>
    <property type="project" value="TreeGrafter"/>
</dbReference>
<dbReference type="GO" id="GO:0005093">
    <property type="term" value="F:Rab GDP-dissociation inhibitor activity"/>
    <property type="evidence" value="ECO:0007669"/>
    <property type="project" value="InterPro"/>
</dbReference>
<evidence type="ECO:0000313" key="4">
    <source>
        <dbReference type="EMBL" id="OZC10559.1"/>
    </source>
</evidence>
<dbReference type="InterPro" id="IPR010233">
    <property type="entry name" value="UbiG_MeTrfase"/>
</dbReference>
<dbReference type="GO" id="GO:0007264">
    <property type="term" value="P:small GTPase-mediated signal transduction"/>
    <property type="evidence" value="ECO:0007669"/>
    <property type="project" value="InterPro"/>
</dbReference>
<dbReference type="SUPFAM" id="SSF53335">
    <property type="entry name" value="S-adenosyl-L-methionine-dependent methyltransferases"/>
    <property type="match status" value="1"/>
</dbReference>
<dbReference type="InterPro" id="IPR013216">
    <property type="entry name" value="Methyltransf_11"/>
</dbReference>
<gene>
    <name evidence="4" type="ORF">X798_02308</name>
</gene>
<dbReference type="Pfam" id="PF00996">
    <property type="entry name" value="GDI"/>
    <property type="match status" value="1"/>
</dbReference>
<dbReference type="FunFam" id="1.10.405.10:FF:000011">
    <property type="entry name" value="Rab GDP dissociation inhibitor"/>
    <property type="match status" value="1"/>
</dbReference>
<dbReference type="SUPFAM" id="SSF51905">
    <property type="entry name" value="FAD/NAD(P)-binding domain"/>
    <property type="match status" value="2"/>
</dbReference>
<dbReference type="Gene3D" id="3.40.50.150">
    <property type="entry name" value="Vaccinia Virus protein VP39"/>
    <property type="match status" value="1"/>
</dbReference>
<dbReference type="Pfam" id="PF08241">
    <property type="entry name" value="Methyltransf_11"/>
    <property type="match status" value="1"/>
</dbReference>
<dbReference type="Gene3D" id="1.20.5.110">
    <property type="match status" value="1"/>
</dbReference>
<keyword evidence="2" id="KW-0343">GTPase activation</keyword>
<feature type="domain" description="Methyltransferase type 11" evidence="3">
    <location>
        <begin position="230"/>
        <end position="331"/>
    </location>
</feature>
<dbReference type="AlphaFoldDB" id="A0A238BZC6"/>
<dbReference type="Gene3D" id="1.10.405.10">
    <property type="entry name" value="Guanine Nucleotide Dissociation Inhibitor, domain 1"/>
    <property type="match status" value="1"/>
</dbReference>
<dbReference type="GO" id="GO:0061542">
    <property type="term" value="F:3-demethylubiquinol 3-O-methyltransferase activity"/>
    <property type="evidence" value="ECO:0007669"/>
    <property type="project" value="InterPro"/>
</dbReference>
<proteinExistence type="inferred from homology"/>
<dbReference type="InterPro" id="IPR018203">
    <property type="entry name" value="GDP_dissociation_inhibitor"/>
</dbReference>
<dbReference type="PRINTS" id="PR00891">
    <property type="entry name" value="RABGDIREP"/>
</dbReference>
<dbReference type="GO" id="GO:0005096">
    <property type="term" value="F:GTPase activator activity"/>
    <property type="evidence" value="ECO:0007669"/>
    <property type="project" value="UniProtKB-KW"/>
</dbReference>
<evidence type="ECO:0000313" key="5">
    <source>
        <dbReference type="Proteomes" id="UP000242913"/>
    </source>
</evidence>
<dbReference type="GO" id="GO:0016192">
    <property type="term" value="P:vesicle-mediated transport"/>
    <property type="evidence" value="ECO:0007669"/>
    <property type="project" value="TreeGrafter"/>
</dbReference>
<evidence type="ECO:0000256" key="1">
    <source>
        <dbReference type="ARBA" id="ARBA00005593"/>
    </source>
</evidence>